<dbReference type="HOGENOM" id="CLU_752250_0_0_1"/>
<organism evidence="2 3">
    <name type="scientific">Aureobasidium namibiae CBS 147.97</name>
    <dbReference type="NCBI Taxonomy" id="1043004"/>
    <lineage>
        <taxon>Eukaryota</taxon>
        <taxon>Fungi</taxon>
        <taxon>Dikarya</taxon>
        <taxon>Ascomycota</taxon>
        <taxon>Pezizomycotina</taxon>
        <taxon>Dothideomycetes</taxon>
        <taxon>Dothideomycetidae</taxon>
        <taxon>Dothideales</taxon>
        <taxon>Saccotheciaceae</taxon>
        <taxon>Aureobasidium</taxon>
    </lineage>
</organism>
<name>A0A074WQD9_9PEZI</name>
<keyword evidence="3" id="KW-1185">Reference proteome</keyword>
<proteinExistence type="predicted"/>
<protein>
    <submittedName>
        <fullName evidence="2">Uncharacterized protein</fullName>
    </submittedName>
</protein>
<dbReference type="AlphaFoldDB" id="A0A074WQD9"/>
<dbReference type="GeneID" id="25413263"/>
<accession>A0A074WQD9</accession>
<feature type="compositionally biased region" description="Polar residues" evidence="1">
    <location>
        <begin position="15"/>
        <end position="41"/>
    </location>
</feature>
<evidence type="ECO:0000313" key="2">
    <source>
        <dbReference type="EMBL" id="KEQ75368.1"/>
    </source>
</evidence>
<dbReference type="EMBL" id="KL584705">
    <property type="protein sequence ID" value="KEQ75368.1"/>
    <property type="molecule type" value="Genomic_DNA"/>
</dbReference>
<dbReference type="Proteomes" id="UP000027730">
    <property type="component" value="Unassembled WGS sequence"/>
</dbReference>
<evidence type="ECO:0000313" key="3">
    <source>
        <dbReference type="Proteomes" id="UP000027730"/>
    </source>
</evidence>
<sequence>MFSIPELDLEHSRHISSNDASTSTQQPSYSRYQDTNQTSNMQNSPLSRLLLEIHEQIMDYIIPLEIRQMDDSMKKNVIQIVDPADKLLLMLARRHGFAATCHEAQVLSLRHHLRHTEIIWNLGEATSDLYQASIPFTSLQFLHVRGVLVSIRGVGAIQTDNFLPDICKWVDEPYKLVGVFEKALLAARSLRREQHQKELKHHQMFYTHIYSCLSYTDGNALRPIKKALRRTWKRDTIDVRIDMLDAATSLKRLEKAFALLDIEHAEKIQAIEIEVKRQEESSLRNGNRIYRDEHTAYEMTLDYMTTMYDFWKQRVRIFHERLIPVVMSGYRIDCSDLDVGLELVRNFFEPMPYRSHTGRRVANAVVDMVNSTEVHGDEPSLQMERKGG</sequence>
<dbReference type="RefSeq" id="XP_013429676.1">
    <property type="nucleotide sequence ID" value="XM_013574222.1"/>
</dbReference>
<reference evidence="2 3" key="1">
    <citation type="journal article" date="2014" name="BMC Genomics">
        <title>Genome sequencing of four Aureobasidium pullulans varieties: biotechnological potential, stress tolerance, and description of new species.</title>
        <authorList>
            <person name="Gostin Ar C."/>
            <person name="Ohm R.A."/>
            <person name="Kogej T."/>
            <person name="Sonjak S."/>
            <person name="Turk M."/>
            <person name="Zajc J."/>
            <person name="Zalar P."/>
            <person name="Grube M."/>
            <person name="Sun H."/>
            <person name="Han J."/>
            <person name="Sharma A."/>
            <person name="Chiniquy J."/>
            <person name="Ngan C.Y."/>
            <person name="Lipzen A."/>
            <person name="Barry K."/>
            <person name="Grigoriev I.V."/>
            <person name="Gunde-Cimerman N."/>
        </authorList>
    </citation>
    <scope>NUCLEOTIDE SEQUENCE [LARGE SCALE GENOMIC DNA]</scope>
    <source>
        <strain evidence="2 3">CBS 147.97</strain>
    </source>
</reference>
<feature type="region of interest" description="Disordered" evidence="1">
    <location>
        <begin position="1"/>
        <end position="41"/>
    </location>
</feature>
<dbReference type="OrthoDB" id="3826881at2759"/>
<gene>
    <name evidence="2" type="ORF">M436DRAFT_61780</name>
</gene>
<evidence type="ECO:0000256" key="1">
    <source>
        <dbReference type="SAM" id="MobiDB-lite"/>
    </source>
</evidence>